<proteinExistence type="predicted"/>
<evidence type="ECO:0000313" key="1">
    <source>
        <dbReference type="EMBL" id="MBD2768355.1"/>
    </source>
</evidence>
<dbReference type="EMBL" id="JACXAD010000010">
    <property type="protein sequence ID" value="MBD2768355.1"/>
    <property type="molecule type" value="Genomic_DNA"/>
</dbReference>
<accession>A0A927GJF4</accession>
<dbReference type="AlphaFoldDB" id="A0A927GJF4"/>
<organism evidence="1 2">
    <name type="scientific">Hymenobacter montanus</name>
    <dbReference type="NCBI Taxonomy" id="2771359"/>
    <lineage>
        <taxon>Bacteria</taxon>
        <taxon>Pseudomonadati</taxon>
        <taxon>Bacteroidota</taxon>
        <taxon>Cytophagia</taxon>
        <taxon>Cytophagales</taxon>
        <taxon>Hymenobacteraceae</taxon>
        <taxon>Hymenobacter</taxon>
    </lineage>
</organism>
<keyword evidence="2" id="KW-1185">Reference proteome</keyword>
<dbReference type="Proteomes" id="UP000612233">
    <property type="component" value="Unassembled WGS sequence"/>
</dbReference>
<sequence>MSVFQVIKSLFQAKSPSQPAGPTAFDTPEGDIDAPITLFSPRLAEGFLSIEEESRKFLEHYGDFTTFFYRPCFDRFLRKEVLLFREPEGKNLAFLDEDHWARKHPFNFPGPFYSGESDTCGMGVEQAPENVMNDADCCEYVFKQPTSYYELLRVLDAAAVEVFDSYSSNGNEYWTYELCKNWWRNKEQLLNNLASAEVAEMNNGQAQLYIAYLNGPAETDLRRYCYFLENGQYPQENSIALPEL</sequence>
<name>A0A927GJF4_9BACT</name>
<evidence type="ECO:0000313" key="2">
    <source>
        <dbReference type="Proteomes" id="UP000612233"/>
    </source>
</evidence>
<protein>
    <submittedName>
        <fullName evidence="1">Uncharacterized protein</fullName>
    </submittedName>
</protein>
<gene>
    <name evidence="1" type="ORF">IC235_10665</name>
</gene>
<reference evidence="1" key="1">
    <citation type="submission" date="2020-09" db="EMBL/GenBank/DDBJ databases">
        <authorList>
            <person name="Kim M.K."/>
        </authorList>
    </citation>
    <scope>NUCLEOTIDE SEQUENCE</scope>
    <source>
        <strain evidence="1">BT664</strain>
    </source>
</reference>
<dbReference type="RefSeq" id="WP_191005167.1">
    <property type="nucleotide sequence ID" value="NZ_JACXAD010000010.1"/>
</dbReference>
<comment type="caution">
    <text evidence="1">The sequence shown here is derived from an EMBL/GenBank/DDBJ whole genome shotgun (WGS) entry which is preliminary data.</text>
</comment>